<evidence type="ECO:0000313" key="2">
    <source>
        <dbReference type="EMBL" id="UWP85516.1"/>
    </source>
</evidence>
<name>A0ABY5W8W9_9ACTN</name>
<dbReference type="PANTHER" id="PTHR46696:SF1">
    <property type="entry name" value="CYTOCHROME P450 YJIB-RELATED"/>
    <property type="match status" value="1"/>
</dbReference>
<dbReference type="InterPro" id="IPR001128">
    <property type="entry name" value="Cyt_P450"/>
</dbReference>
<dbReference type="InterPro" id="IPR002397">
    <property type="entry name" value="Cyt_P450_B"/>
</dbReference>
<accession>A0ABY5W8W9</accession>
<organism evidence="2 3">
    <name type="scientific">Dactylosporangium fulvum</name>
    <dbReference type="NCBI Taxonomy" id="53359"/>
    <lineage>
        <taxon>Bacteria</taxon>
        <taxon>Bacillati</taxon>
        <taxon>Actinomycetota</taxon>
        <taxon>Actinomycetes</taxon>
        <taxon>Micromonosporales</taxon>
        <taxon>Micromonosporaceae</taxon>
        <taxon>Dactylosporangium</taxon>
    </lineage>
</organism>
<dbReference type="PRINTS" id="PR00359">
    <property type="entry name" value="BP450"/>
</dbReference>
<comment type="similarity">
    <text evidence="1">Belongs to the cytochrome P450 family.</text>
</comment>
<dbReference type="EMBL" id="CP073720">
    <property type="protein sequence ID" value="UWP85516.1"/>
    <property type="molecule type" value="Genomic_DNA"/>
</dbReference>
<dbReference type="Pfam" id="PF00067">
    <property type="entry name" value="p450"/>
    <property type="match status" value="1"/>
</dbReference>
<dbReference type="RefSeq" id="WP_259863642.1">
    <property type="nucleotide sequence ID" value="NZ_BAAAST010000014.1"/>
</dbReference>
<dbReference type="SUPFAM" id="SSF48264">
    <property type="entry name" value="Cytochrome P450"/>
    <property type="match status" value="1"/>
</dbReference>
<keyword evidence="3" id="KW-1185">Reference proteome</keyword>
<reference evidence="2" key="2">
    <citation type="submission" date="2022-09" db="EMBL/GenBank/DDBJ databases">
        <title>Biosynthetic gene clusters of Dactylosporangioum fulvum.</title>
        <authorList>
            <person name="Caradec T."/>
        </authorList>
    </citation>
    <scope>NUCLEOTIDE SEQUENCE</scope>
    <source>
        <strain evidence="2">NRRL B-16292</strain>
    </source>
</reference>
<dbReference type="InterPro" id="IPR036396">
    <property type="entry name" value="Cyt_P450_sf"/>
</dbReference>
<dbReference type="PANTHER" id="PTHR46696">
    <property type="entry name" value="P450, PUTATIVE (EUROFUNG)-RELATED"/>
    <property type="match status" value="1"/>
</dbReference>
<evidence type="ECO:0000256" key="1">
    <source>
        <dbReference type="ARBA" id="ARBA00010617"/>
    </source>
</evidence>
<gene>
    <name evidence="2" type="ORF">Dfulv_15250</name>
</gene>
<dbReference type="Proteomes" id="UP001059617">
    <property type="component" value="Chromosome"/>
</dbReference>
<evidence type="ECO:0000313" key="3">
    <source>
        <dbReference type="Proteomes" id="UP001059617"/>
    </source>
</evidence>
<sequence length="406" mass="45584">MAEAEKQELVDVAGQCPYDYYQAARRRGPVSWEDRTGYWVASSYSSVSQILADEDTFARLTPAEIVSEQRYERIIATPTFLRGQERLQHHRWWLEIFNPKNLQALRSGVIAEVVDATIDEFASRGSAELVHDYTEPVADRAIAAVLGLPWRDPSWMADLRTNFNHIEHYKSSIYLKPEESRPFAEQALEATHRIDDLLRPFMEQRKVHPDDTIMSRVLHDDAMTGWSEDELYGLVRTFFTGGSGTTSIELANAIYLMLTTEGMTERLTGADPKVVAHFVEEALRLVPTNHFRTRVVQQDVEMGGARLAKGQIVAPLIASGNRDESHYDHADEVDLGRKNPRQHLAFSVGIGACAGSGLARVELQEGVARLVNRLGELRLDPAAEAPSLGGSMFRLYAPLHVLFQAR</sequence>
<dbReference type="Gene3D" id="1.10.630.10">
    <property type="entry name" value="Cytochrome P450"/>
    <property type="match status" value="1"/>
</dbReference>
<reference evidence="2" key="1">
    <citation type="submission" date="2021-04" db="EMBL/GenBank/DDBJ databases">
        <authorList>
            <person name="Hartkoorn R.C."/>
            <person name="Beaudoing E."/>
            <person name="Hot D."/>
        </authorList>
    </citation>
    <scope>NUCLEOTIDE SEQUENCE</scope>
    <source>
        <strain evidence="2">NRRL B-16292</strain>
    </source>
</reference>
<proteinExistence type="inferred from homology"/>
<protein>
    <submittedName>
        <fullName evidence="2">Cytochrome P450</fullName>
    </submittedName>
</protein>
<dbReference type="PRINTS" id="PR00385">
    <property type="entry name" value="P450"/>
</dbReference>